<keyword evidence="4" id="KW-1185">Reference proteome</keyword>
<dbReference type="GeneID" id="77189642"/>
<proteinExistence type="predicted"/>
<evidence type="ECO:0000313" key="2">
    <source>
        <dbReference type="EMBL" id="UZA51353.1"/>
    </source>
</evidence>
<evidence type="ECO:0000313" key="3">
    <source>
        <dbReference type="Proteomes" id="UP001163283"/>
    </source>
</evidence>
<dbReference type="Pfam" id="PF09956">
    <property type="entry name" value="Phage_cement_2"/>
    <property type="match status" value="1"/>
</dbReference>
<accession>A0AAQ2T1A7</accession>
<name>A0AAQ2T1A7_MORBO</name>
<dbReference type="RefSeq" id="WP_112742671.1">
    <property type="nucleotide sequence ID" value="NZ_CP030241.1"/>
</dbReference>
<dbReference type="Proteomes" id="UP001163283">
    <property type="component" value="Chromosome"/>
</dbReference>
<dbReference type="KEGG" id="mboi:DQF64_12655"/>
<protein>
    <submittedName>
        <fullName evidence="2">DUF2190 family protein</fullName>
    </submittedName>
</protein>
<dbReference type="EMBL" id="CP087830">
    <property type="protein sequence ID" value="UZA03519.1"/>
    <property type="molecule type" value="Genomic_DNA"/>
</dbReference>
<organism evidence="2 3">
    <name type="scientific">Moraxella bovis</name>
    <dbReference type="NCBI Taxonomy" id="476"/>
    <lineage>
        <taxon>Bacteria</taxon>
        <taxon>Pseudomonadati</taxon>
        <taxon>Pseudomonadota</taxon>
        <taxon>Gammaproteobacteria</taxon>
        <taxon>Moraxellales</taxon>
        <taxon>Moraxellaceae</taxon>
        <taxon>Moraxella</taxon>
    </lineage>
</organism>
<dbReference type="EMBL" id="CP087781">
    <property type="protein sequence ID" value="UZA51353.1"/>
    <property type="molecule type" value="Genomic_DNA"/>
</dbReference>
<gene>
    <name evidence="1" type="ORF">LP092_01770</name>
    <name evidence="2" type="ORF">LP129_12835</name>
</gene>
<dbReference type="Proteomes" id="UP001163632">
    <property type="component" value="Chromosome"/>
</dbReference>
<evidence type="ECO:0000313" key="4">
    <source>
        <dbReference type="Proteomes" id="UP001163632"/>
    </source>
</evidence>
<sequence length="118" mass="12330">MKTQAISLLTLSVLLAQDTLKGAWVTATGETPSGQAPLLGVTDTDGKQGQMVSVTAIGTASMNLKDIATSPVKQGDVVVYDGTMMVVPQSQLASYEGKVVGVVLYDAHQDSHAEILIR</sequence>
<dbReference type="AlphaFoldDB" id="A0AAQ2T1A7"/>
<dbReference type="InterPro" id="IPR011231">
    <property type="entry name" value="Phage_VT1-Sakai_H0018"/>
</dbReference>
<evidence type="ECO:0000313" key="1">
    <source>
        <dbReference type="EMBL" id="UZA03519.1"/>
    </source>
</evidence>
<reference evidence="2 3" key="1">
    <citation type="journal article" date="2022" name="BMC Microbiol.">
        <title>Whole genome sequencing of Moraxella bovis strains from North America reveals two genotypes with different genetic determinants.</title>
        <authorList>
            <person name="Wynn E.L."/>
            <person name="Hille M.M."/>
            <person name="Loy J.D."/>
            <person name="Schuller G."/>
            <person name="Kuhn K.L."/>
            <person name="Dickey A.M."/>
            <person name="Bono J.L."/>
            <person name="Clawson M.L."/>
        </authorList>
    </citation>
    <scope>NUCLEOTIDE SEQUENCE [LARGE SCALE GENOMIC DNA]</scope>
    <source>
        <strain evidence="1">SAM102599</strain>
        <strain evidence="2 3">SAM57978</strain>
    </source>
</reference>